<dbReference type="PANTHER" id="PTHR43406:SF1">
    <property type="entry name" value="TRYPTOPHAN SYNTHASE ALPHA CHAIN, CHLOROPLASTIC"/>
    <property type="match status" value="1"/>
</dbReference>
<reference evidence="11 12" key="1">
    <citation type="journal article" date="2014" name="Int. J. Syst. Evol. Microbiol.">
        <title>Complete genome sequence of Corynebacterium casei LMG S-19264T (=DSM 44701T), isolated from a smear-ripened cheese.</title>
        <authorList>
            <consortium name="US DOE Joint Genome Institute (JGI-PGF)"/>
            <person name="Walter F."/>
            <person name="Albersmeier A."/>
            <person name="Kalinowski J."/>
            <person name="Ruckert C."/>
        </authorList>
    </citation>
    <scope>NUCLEOTIDE SEQUENCE [LARGE SCALE GENOMIC DNA]</scope>
    <source>
        <strain evidence="11 12">KCTC 23968</strain>
    </source>
</reference>
<comment type="similarity">
    <text evidence="9 10">Belongs to the TrpA family.</text>
</comment>
<comment type="subunit">
    <text evidence="3 9">Tetramer of two alpha and two beta chains.</text>
</comment>
<protein>
    <recommendedName>
        <fullName evidence="9">Tryptophan synthase alpha chain</fullName>
        <ecNumber evidence="9">4.2.1.20</ecNumber>
    </recommendedName>
</protein>
<dbReference type="SUPFAM" id="SSF51366">
    <property type="entry name" value="Ribulose-phoshate binding barrel"/>
    <property type="match status" value="1"/>
</dbReference>
<dbReference type="EMBL" id="BMYV01000002">
    <property type="protein sequence ID" value="GGX72559.1"/>
    <property type="molecule type" value="Genomic_DNA"/>
</dbReference>
<gene>
    <name evidence="9 11" type="primary">trpA</name>
    <name evidence="11" type="ORF">GCM10011309_23640</name>
</gene>
<evidence type="ECO:0000256" key="6">
    <source>
        <dbReference type="ARBA" id="ARBA00023141"/>
    </source>
</evidence>
<dbReference type="HAMAP" id="MF_00131">
    <property type="entry name" value="Trp_synth_alpha"/>
    <property type="match status" value="1"/>
</dbReference>
<keyword evidence="5 9" id="KW-0822">Tryptophan biosynthesis</keyword>
<evidence type="ECO:0000256" key="10">
    <source>
        <dbReference type="RuleBase" id="RU003662"/>
    </source>
</evidence>
<evidence type="ECO:0000256" key="4">
    <source>
        <dbReference type="ARBA" id="ARBA00022605"/>
    </source>
</evidence>
<evidence type="ECO:0000256" key="8">
    <source>
        <dbReference type="ARBA" id="ARBA00049047"/>
    </source>
</evidence>
<keyword evidence="12" id="KW-1185">Reference proteome</keyword>
<feature type="active site" description="Proton acceptor" evidence="9">
    <location>
        <position position="50"/>
    </location>
</feature>
<evidence type="ECO:0000256" key="9">
    <source>
        <dbReference type="HAMAP-Rule" id="MF_00131"/>
    </source>
</evidence>
<dbReference type="Gene3D" id="3.20.20.70">
    <property type="entry name" value="Aldolase class I"/>
    <property type="match status" value="1"/>
</dbReference>
<dbReference type="EC" id="4.2.1.20" evidence="9"/>
<dbReference type="InterPro" id="IPR018204">
    <property type="entry name" value="Trp_synthase_alpha_AS"/>
</dbReference>
<keyword evidence="4 9" id="KW-0028">Amino-acid biosynthesis</keyword>
<name>A0A918KR68_9PROT</name>
<evidence type="ECO:0000256" key="2">
    <source>
        <dbReference type="ARBA" id="ARBA00004733"/>
    </source>
</evidence>
<evidence type="ECO:0000256" key="1">
    <source>
        <dbReference type="ARBA" id="ARBA00003365"/>
    </source>
</evidence>
<dbReference type="NCBIfam" id="TIGR00262">
    <property type="entry name" value="trpA"/>
    <property type="match status" value="1"/>
</dbReference>
<organism evidence="11 12">
    <name type="scientific">Litorimonas cladophorae</name>
    <dbReference type="NCBI Taxonomy" id="1220491"/>
    <lineage>
        <taxon>Bacteria</taxon>
        <taxon>Pseudomonadati</taxon>
        <taxon>Pseudomonadota</taxon>
        <taxon>Alphaproteobacteria</taxon>
        <taxon>Maricaulales</taxon>
        <taxon>Robiginitomaculaceae</taxon>
    </lineage>
</organism>
<proteinExistence type="inferred from homology"/>
<evidence type="ECO:0000256" key="3">
    <source>
        <dbReference type="ARBA" id="ARBA00011270"/>
    </source>
</evidence>
<dbReference type="PROSITE" id="PS00167">
    <property type="entry name" value="TRP_SYNTHASE_ALPHA"/>
    <property type="match status" value="1"/>
</dbReference>
<evidence type="ECO:0000256" key="7">
    <source>
        <dbReference type="ARBA" id="ARBA00023239"/>
    </source>
</evidence>
<dbReference type="CDD" id="cd04724">
    <property type="entry name" value="Tryptophan_synthase_alpha"/>
    <property type="match status" value="1"/>
</dbReference>
<feature type="active site" description="Proton acceptor" evidence="9">
    <location>
        <position position="61"/>
    </location>
</feature>
<dbReference type="AlphaFoldDB" id="A0A918KR68"/>
<dbReference type="InterPro" id="IPR011060">
    <property type="entry name" value="RibuloseP-bd_barrel"/>
</dbReference>
<comment type="catalytic activity">
    <reaction evidence="8 9">
        <text>(1S,2R)-1-C-(indol-3-yl)glycerol 3-phosphate + L-serine = D-glyceraldehyde 3-phosphate + L-tryptophan + H2O</text>
        <dbReference type="Rhea" id="RHEA:10532"/>
        <dbReference type="ChEBI" id="CHEBI:15377"/>
        <dbReference type="ChEBI" id="CHEBI:33384"/>
        <dbReference type="ChEBI" id="CHEBI:57912"/>
        <dbReference type="ChEBI" id="CHEBI:58866"/>
        <dbReference type="ChEBI" id="CHEBI:59776"/>
        <dbReference type="EC" id="4.2.1.20"/>
    </reaction>
</comment>
<keyword evidence="7 9" id="KW-0456">Lyase</keyword>
<dbReference type="Pfam" id="PF00290">
    <property type="entry name" value="Trp_syntA"/>
    <property type="match status" value="1"/>
</dbReference>
<accession>A0A918KR68</accession>
<dbReference type="GO" id="GO:0005829">
    <property type="term" value="C:cytosol"/>
    <property type="evidence" value="ECO:0007669"/>
    <property type="project" value="TreeGrafter"/>
</dbReference>
<keyword evidence="6 9" id="KW-0057">Aromatic amino acid biosynthesis</keyword>
<dbReference type="InterPro" id="IPR013785">
    <property type="entry name" value="Aldolase_TIM"/>
</dbReference>
<comment type="function">
    <text evidence="1 9">The alpha subunit is responsible for the aldol cleavage of indoleglycerol phosphate to indole and glyceraldehyde 3-phosphate.</text>
</comment>
<comment type="caution">
    <text evidence="11">The sequence shown here is derived from an EMBL/GenBank/DDBJ whole genome shotgun (WGS) entry which is preliminary data.</text>
</comment>
<evidence type="ECO:0000256" key="5">
    <source>
        <dbReference type="ARBA" id="ARBA00022822"/>
    </source>
</evidence>
<dbReference type="GO" id="GO:0004834">
    <property type="term" value="F:tryptophan synthase activity"/>
    <property type="evidence" value="ECO:0007669"/>
    <property type="project" value="UniProtKB-UniRule"/>
</dbReference>
<dbReference type="PANTHER" id="PTHR43406">
    <property type="entry name" value="TRYPTOPHAN SYNTHASE, ALPHA CHAIN"/>
    <property type="match status" value="1"/>
</dbReference>
<dbReference type="RefSeq" id="WP_189586170.1">
    <property type="nucleotide sequence ID" value="NZ_BMYV01000002.1"/>
</dbReference>
<comment type="pathway">
    <text evidence="2 9">Amino-acid biosynthesis; L-tryptophan biosynthesis; L-tryptophan from chorismate: step 5/5.</text>
</comment>
<dbReference type="FunFam" id="3.20.20.70:FF:000037">
    <property type="entry name" value="Tryptophan synthase alpha chain"/>
    <property type="match status" value="1"/>
</dbReference>
<sequence>MTHRIDQTFADRKAKGQAAFVAYMMAGDPDRGTSQAFLNALPDAGVDIIELGIPFTDPMADGLVIENAGIRARAAGTTLTSVLEMATEFRKTNDTTPIIVMGYANPLHHMGYTKFAAAAKAAGVDGAIIVDLPPEEDSELRDAFAVHDLALIRLATPTTDAERLPRVVAGTKGFVYYVSMTGITGDSFAQAGSVKEQVARVREAANLPVVVGFGVKTPERAREVAKDADGVVVGTAIVKTLHEDGPESALALIRTLADATHGNAT</sequence>
<dbReference type="Proteomes" id="UP000600865">
    <property type="component" value="Unassembled WGS sequence"/>
</dbReference>
<dbReference type="InterPro" id="IPR002028">
    <property type="entry name" value="Trp_synthase_suA"/>
</dbReference>
<evidence type="ECO:0000313" key="11">
    <source>
        <dbReference type="EMBL" id="GGX72559.1"/>
    </source>
</evidence>
<evidence type="ECO:0000313" key="12">
    <source>
        <dbReference type="Proteomes" id="UP000600865"/>
    </source>
</evidence>